<dbReference type="Gene3D" id="3.90.226.10">
    <property type="entry name" value="2-enoyl-CoA Hydratase, Chain A, domain 1"/>
    <property type="match status" value="1"/>
</dbReference>
<sequence length="282" mass="30798">MPSVGPTAKTKAAEPGFYVTFTDIGTKPECLATITMNYPKANTFDYASLSALNEAVAKVEAKQGVRGLVLTSAIDGFFSGGFSLPVFRQISHDDFIRLWTVGKRVFRRIYSLPVPSVAAIDGHALGLGCVMAMACQKRYMVDSAKLIGLNEVAVGMPVPEWLAVRFRDLTSPHIAEDLLGVGTAMAAPHAQETGLVDSVFASRGEMEAAIWDHMQAQASVSAFAQSETLKALRREFLNRFDESFDRDNEQFWSAISSHHTQNAIDRAMAHLAAKARKKKAQE</sequence>
<dbReference type="EC" id="5.3.3.8" evidence="1"/>
<dbReference type="GO" id="GO:0005739">
    <property type="term" value="C:mitochondrion"/>
    <property type="evidence" value="ECO:0007669"/>
    <property type="project" value="TreeGrafter"/>
</dbReference>
<dbReference type="EMBL" id="JANBOJ010000094">
    <property type="protein sequence ID" value="KAJ1722796.1"/>
    <property type="molecule type" value="Genomic_DNA"/>
</dbReference>
<dbReference type="GO" id="GO:0006635">
    <property type="term" value="P:fatty acid beta-oxidation"/>
    <property type="evidence" value="ECO:0007669"/>
    <property type="project" value="TreeGrafter"/>
</dbReference>
<dbReference type="Proteomes" id="UP001149813">
    <property type="component" value="Unassembled WGS sequence"/>
</dbReference>
<evidence type="ECO:0000313" key="1">
    <source>
        <dbReference type="EMBL" id="KAJ1722796.1"/>
    </source>
</evidence>
<protein>
    <submittedName>
        <fullName evidence="1">Dodecenoyl-CoA isomerase</fullName>
        <ecNumber evidence="1">5.3.3.8</ecNumber>
    </submittedName>
</protein>
<dbReference type="InterPro" id="IPR001753">
    <property type="entry name" value="Enoyl-CoA_hydra/iso"/>
</dbReference>
<dbReference type="PANTHER" id="PTHR11941:SF45">
    <property type="entry name" value="ENOYL-COA DELTA ISOMERASE 1, MITOCHONDRIAL"/>
    <property type="match status" value="1"/>
</dbReference>
<dbReference type="SUPFAM" id="SSF52096">
    <property type="entry name" value="ClpP/crotonase"/>
    <property type="match status" value="1"/>
</dbReference>
<gene>
    <name evidence="1" type="primary">ECI1</name>
    <name evidence="1" type="ORF">LPJ53_002810</name>
</gene>
<dbReference type="AlphaFoldDB" id="A0A9W7Y0K5"/>
<dbReference type="GO" id="GO:0004165">
    <property type="term" value="F:delta(3)-delta(2)-enoyl-CoA isomerase activity"/>
    <property type="evidence" value="ECO:0007669"/>
    <property type="project" value="UniProtKB-EC"/>
</dbReference>
<evidence type="ECO:0000313" key="2">
    <source>
        <dbReference type="Proteomes" id="UP001149813"/>
    </source>
</evidence>
<keyword evidence="1" id="KW-0413">Isomerase</keyword>
<dbReference type="Pfam" id="PF00378">
    <property type="entry name" value="ECH_1"/>
    <property type="match status" value="1"/>
</dbReference>
<reference evidence="1" key="1">
    <citation type="submission" date="2022-07" db="EMBL/GenBank/DDBJ databases">
        <title>Phylogenomic reconstructions and comparative analyses of Kickxellomycotina fungi.</title>
        <authorList>
            <person name="Reynolds N.K."/>
            <person name="Stajich J.E."/>
            <person name="Barry K."/>
            <person name="Grigoriev I.V."/>
            <person name="Crous P."/>
            <person name="Smith M.E."/>
        </authorList>
    </citation>
    <scope>NUCLEOTIDE SEQUENCE</scope>
    <source>
        <strain evidence="1">NBRC 32514</strain>
    </source>
</reference>
<accession>A0A9W7Y0K5</accession>
<dbReference type="CDD" id="cd06558">
    <property type="entry name" value="crotonase-like"/>
    <property type="match status" value="1"/>
</dbReference>
<dbReference type="OrthoDB" id="410701at2759"/>
<name>A0A9W7Y0K5_9FUNG</name>
<organism evidence="1 2">
    <name type="scientific">Coemansia erecta</name>
    <dbReference type="NCBI Taxonomy" id="147472"/>
    <lineage>
        <taxon>Eukaryota</taxon>
        <taxon>Fungi</taxon>
        <taxon>Fungi incertae sedis</taxon>
        <taxon>Zoopagomycota</taxon>
        <taxon>Kickxellomycotina</taxon>
        <taxon>Kickxellomycetes</taxon>
        <taxon>Kickxellales</taxon>
        <taxon>Kickxellaceae</taxon>
        <taxon>Coemansia</taxon>
    </lineage>
</organism>
<dbReference type="PANTHER" id="PTHR11941">
    <property type="entry name" value="ENOYL-COA HYDRATASE-RELATED"/>
    <property type="match status" value="1"/>
</dbReference>
<keyword evidence="2" id="KW-1185">Reference proteome</keyword>
<proteinExistence type="predicted"/>
<comment type="caution">
    <text evidence="1">The sequence shown here is derived from an EMBL/GenBank/DDBJ whole genome shotgun (WGS) entry which is preliminary data.</text>
</comment>
<dbReference type="InterPro" id="IPR029045">
    <property type="entry name" value="ClpP/crotonase-like_dom_sf"/>
</dbReference>